<accession>A0AAD0RRN8</accession>
<dbReference type="SMART" id="SM00871">
    <property type="entry name" value="AraC_E_bind"/>
    <property type="match status" value="1"/>
</dbReference>
<dbReference type="PRINTS" id="PR00032">
    <property type="entry name" value="HTHARAC"/>
</dbReference>
<dbReference type="EMBL" id="CP031968">
    <property type="protein sequence ID" value="AXT45826.1"/>
    <property type="molecule type" value="Genomic_DNA"/>
</dbReference>
<keyword evidence="3" id="KW-0804">Transcription</keyword>
<dbReference type="Proteomes" id="UP000259465">
    <property type="component" value="Chromosome"/>
</dbReference>
<dbReference type="PANTHER" id="PTHR40055:SF1">
    <property type="entry name" value="TRANSCRIPTIONAL REGULATOR YGIV-RELATED"/>
    <property type="match status" value="1"/>
</dbReference>
<reference evidence="5 6" key="1">
    <citation type="submission" date="2018-08" db="EMBL/GenBank/DDBJ databases">
        <title>Complete genome sequence of JP2-74.</title>
        <authorList>
            <person name="Wu L."/>
        </authorList>
    </citation>
    <scope>NUCLEOTIDE SEQUENCE [LARGE SCALE GENOMIC DNA]</scope>
    <source>
        <strain evidence="5 6">JP2-74</strain>
    </source>
</reference>
<organism evidence="5 6">
    <name type="scientific">Chromobacterium rhizoryzae</name>
    <dbReference type="NCBI Taxonomy" id="1778675"/>
    <lineage>
        <taxon>Bacteria</taxon>
        <taxon>Pseudomonadati</taxon>
        <taxon>Pseudomonadota</taxon>
        <taxon>Betaproteobacteria</taxon>
        <taxon>Neisseriales</taxon>
        <taxon>Chromobacteriaceae</taxon>
        <taxon>Chromobacterium</taxon>
    </lineage>
</organism>
<feature type="domain" description="HTH araC/xylS-type" evidence="4">
    <location>
        <begin position="11"/>
        <end position="109"/>
    </location>
</feature>
<evidence type="ECO:0000256" key="1">
    <source>
        <dbReference type="ARBA" id="ARBA00023015"/>
    </source>
</evidence>
<protein>
    <submittedName>
        <fullName evidence="5">Helix-turn-helix domain-containing protein</fullName>
    </submittedName>
</protein>
<dbReference type="SMART" id="SM00342">
    <property type="entry name" value="HTH_ARAC"/>
    <property type="match status" value="1"/>
</dbReference>
<dbReference type="GO" id="GO:0003700">
    <property type="term" value="F:DNA-binding transcription factor activity"/>
    <property type="evidence" value="ECO:0007669"/>
    <property type="project" value="InterPro"/>
</dbReference>
<keyword evidence="2" id="KW-0238">DNA-binding</keyword>
<dbReference type="GO" id="GO:0043565">
    <property type="term" value="F:sequence-specific DNA binding"/>
    <property type="evidence" value="ECO:0007669"/>
    <property type="project" value="InterPro"/>
</dbReference>
<dbReference type="InterPro" id="IPR029442">
    <property type="entry name" value="GyrI-like"/>
</dbReference>
<dbReference type="InterPro" id="IPR020449">
    <property type="entry name" value="Tscrpt_reg_AraC-type_HTH"/>
</dbReference>
<dbReference type="SUPFAM" id="SSF55136">
    <property type="entry name" value="Probable bacterial effector-binding domain"/>
    <property type="match status" value="1"/>
</dbReference>
<dbReference type="GeneID" id="58559107"/>
<name>A0AAD0RRN8_9NEIS</name>
<dbReference type="RefSeq" id="WP_019100296.1">
    <property type="nucleotide sequence ID" value="NZ_CP031968.1"/>
</dbReference>
<dbReference type="SUPFAM" id="SSF46689">
    <property type="entry name" value="Homeodomain-like"/>
    <property type="match status" value="2"/>
</dbReference>
<dbReference type="Pfam" id="PF12833">
    <property type="entry name" value="HTH_18"/>
    <property type="match status" value="1"/>
</dbReference>
<gene>
    <name evidence="5" type="ORF">D1345_06360</name>
</gene>
<dbReference type="InterPro" id="IPR009057">
    <property type="entry name" value="Homeodomain-like_sf"/>
</dbReference>
<dbReference type="PROSITE" id="PS01124">
    <property type="entry name" value="HTH_ARAC_FAMILY_2"/>
    <property type="match status" value="1"/>
</dbReference>
<evidence type="ECO:0000256" key="2">
    <source>
        <dbReference type="ARBA" id="ARBA00023125"/>
    </source>
</evidence>
<dbReference type="Gene3D" id="1.10.10.60">
    <property type="entry name" value="Homeodomain-like"/>
    <property type="match status" value="2"/>
</dbReference>
<evidence type="ECO:0000256" key="3">
    <source>
        <dbReference type="ARBA" id="ARBA00023163"/>
    </source>
</evidence>
<evidence type="ECO:0000259" key="4">
    <source>
        <dbReference type="PROSITE" id="PS01124"/>
    </source>
</evidence>
<evidence type="ECO:0000313" key="6">
    <source>
        <dbReference type="Proteomes" id="UP000259465"/>
    </source>
</evidence>
<dbReference type="AlphaFoldDB" id="A0AAD0RRN8"/>
<sequence>MRHDTASPRLDKALAYIDAHLDADLSLERLSRVAACSRFHFHRLFRARFGLSLHQYVRLCRLRRAGERLAFRRCSVLDIALDSGYRSPEAFARAFRQASGQTPSAFRRRPRWLPWHQHFHALFQLRSLSMPSRPIPFAVDIVDFPATPVALLEHRGDPALMGDSLRDFIAWRRENRLPPSAAATYNLLYEDPENCAPADYRFGLCAAFDGPIAANRQGVRAAQIPAGRCARLRHIGSDDALATVARRLYVEWLPASGETPRDFPLFLQRIRFYPDVAENEAVCDLFLPLQTPTPAPKIDSIPTFKQ</sequence>
<dbReference type="InterPro" id="IPR011256">
    <property type="entry name" value="Reg_factor_effector_dom_sf"/>
</dbReference>
<dbReference type="InterPro" id="IPR018060">
    <property type="entry name" value="HTH_AraC"/>
</dbReference>
<dbReference type="PANTHER" id="PTHR40055">
    <property type="entry name" value="TRANSCRIPTIONAL REGULATOR YGIV-RELATED"/>
    <property type="match status" value="1"/>
</dbReference>
<dbReference type="KEGG" id="crz:D1345_06360"/>
<dbReference type="Gene3D" id="3.20.80.10">
    <property type="entry name" value="Regulatory factor, effector binding domain"/>
    <property type="match status" value="1"/>
</dbReference>
<dbReference type="InterPro" id="IPR050908">
    <property type="entry name" value="SmbC-like"/>
</dbReference>
<dbReference type="InterPro" id="IPR010499">
    <property type="entry name" value="AraC_E-bd"/>
</dbReference>
<proteinExistence type="predicted"/>
<dbReference type="Pfam" id="PF06445">
    <property type="entry name" value="GyrI-like"/>
    <property type="match status" value="1"/>
</dbReference>
<keyword evidence="1" id="KW-0805">Transcription regulation</keyword>
<evidence type="ECO:0000313" key="5">
    <source>
        <dbReference type="EMBL" id="AXT45826.1"/>
    </source>
</evidence>
<keyword evidence="6" id="KW-1185">Reference proteome</keyword>